<protein>
    <submittedName>
        <fullName evidence="2">DUF5682 family protein</fullName>
    </submittedName>
</protein>
<evidence type="ECO:0000313" key="3">
    <source>
        <dbReference type="Proteomes" id="UP001163203"/>
    </source>
</evidence>
<dbReference type="PANTHER" id="PTHR30634">
    <property type="entry name" value="OUTER MEMBRANE LOLAB LIPOPROTEIN INSERTION APPARATUS"/>
    <property type="match status" value="1"/>
</dbReference>
<evidence type="ECO:0000313" key="2">
    <source>
        <dbReference type="EMBL" id="WAL64601.1"/>
    </source>
</evidence>
<dbReference type="PANTHER" id="PTHR30634:SF14">
    <property type="match status" value="1"/>
</dbReference>
<dbReference type="Proteomes" id="UP001163203">
    <property type="component" value="Chromosome"/>
</dbReference>
<accession>A0ABY7AX60</accession>
<dbReference type="EMBL" id="CP113836">
    <property type="protein sequence ID" value="WAL64601.1"/>
    <property type="molecule type" value="Genomic_DNA"/>
</dbReference>
<evidence type="ECO:0000256" key="1">
    <source>
        <dbReference type="SAM" id="MobiDB-lite"/>
    </source>
</evidence>
<keyword evidence="3" id="KW-1185">Reference proteome</keyword>
<feature type="region of interest" description="Disordered" evidence="1">
    <location>
        <begin position="711"/>
        <end position="736"/>
    </location>
</feature>
<reference evidence="2" key="1">
    <citation type="submission" date="2022-11" db="EMBL/GenBank/DDBJ databases">
        <authorList>
            <person name="Mo P."/>
        </authorList>
    </citation>
    <scope>NUCLEOTIDE SEQUENCE</scope>
    <source>
        <strain evidence="2">HUAS 11-8</strain>
    </source>
</reference>
<dbReference type="Pfam" id="PF18934">
    <property type="entry name" value="DUF5682"/>
    <property type="match status" value="1"/>
</dbReference>
<dbReference type="InterPro" id="IPR050458">
    <property type="entry name" value="LolB"/>
</dbReference>
<gene>
    <name evidence="2" type="ORF">ORV05_27085</name>
</gene>
<name>A0ABY7AX60_9PSEU</name>
<dbReference type="RefSeq" id="WP_268754822.1">
    <property type="nucleotide sequence ID" value="NZ_CP113836.1"/>
</dbReference>
<organism evidence="2 3">
    <name type="scientific">Amycolatopsis cynarae</name>
    <dbReference type="NCBI Taxonomy" id="2995223"/>
    <lineage>
        <taxon>Bacteria</taxon>
        <taxon>Bacillati</taxon>
        <taxon>Actinomycetota</taxon>
        <taxon>Actinomycetes</taxon>
        <taxon>Pseudonocardiales</taxon>
        <taxon>Pseudonocardiaceae</taxon>
        <taxon>Amycolatopsis</taxon>
    </lineage>
</organism>
<sequence length="756" mass="79697">MSGRTAAAPRPVVELLGIRHHGPGSARAVAARLRELRPDVVLIEGPPEAEAVLPAAADPALRPPVALLAYATEDPSRAAFWPFAVFSPEWQAIRYAVEAAVPVWFCDLPAAHQLACEPAQRAGLSADPLAGLAAAGGYDDPERWWDEIVEHRIEGASPFEVIAEAMRALRDPSTSDGSGAEEPAPERLFEARREAYMRTVLRKAMKAGFGTIAVVCGAWHVPALTGPLPPATADRALLRELPKHKVACTWVPWTHGRLARAGGYGAGVSSPGWYDHLFGTTGQVTAHWLTRVARVLREEDLPVSSAHVIEAVRLAEALAALRDRPLPGLAEVTEATRSVLCGGNDVLLDLVTRRLVVGERLGEVPAGVPQSPLVADLLAIARRLRLKRDALHRELELDLRKETDAERSRLLHRLAVLGVPWGVPAPAARRGTGSFRESWSLCWRPEFEVDLVVAGRHGTTVLAAATGVVRRQAAEAKALAEATGAVESCLVAGLPGALPEVLSAVDTLAAGGADVAQLMAALPALARAGRYGDVRGTDTAAVRSVAGHLLARICAGLTTAARGLDDDATARLIELVQGVHEASGLLPGDARDRWLDAVSRLAGQDGLSPLLAGRLTRLLLDAERLAVPEVALRLGRALTPGVEPERAAGYVEGFFTGGAVLLIHDLRLLRLVDDWLSAIPPERFTEVLPLLRRTFGAFAGPERRTIGERAAGLRSGGGSATAAPGGPAGGPGEDPIDAVRAEAALPVVAALLGVPG</sequence>
<proteinExistence type="predicted"/>
<dbReference type="InterPro" id="IPR043737">
    <property type="entry name" value="DUF5682"/>
</dbReference>